<dbReference type="InterPro" id="IPR006597">
    <property type="entry name" value="Sel1-like"/>
</dbReference>
<sequence length="1084" mass="126051">MKKLQSIFFLSISHITIFIVSCHFTYSQVEKDTLLARKYYQKADSLLLKRKLDSSIIYFRKALPIYEKAKVWKKVASCYNNISNSISSRNDESLLNAKKALEISNKYLPNDNLEKAEAYKNIGYYFKNNSDYEKALSYFKKTLKIRAELLPKDHPKMGSSYNDLGMIYYRKEEYEKGLDYLNKALKIRINKLGENDLKVGDIYFNLGIVYKEIGKYDKALNFSRKALSIRTKILDNNHVELARSCTTIGLLFFERQNMVLAKKYLAKALDIKLKNKNSNDLWIYYTNMGIVFANETKLDLALDHYKKALKLVTNQYGKDNYRLIQVYNNIGNIFSHRNDYDRALYHYEKGMEITKRSLGKDHSYLLYFYSNIAYLYSAKNQFEKALSNSRQALELSLKKFGEQHHFTHKSYFQIGTFYRKKKDYKQALKFAELSLKIRLKMLGEKNSFVADSYNLIGEIFYDQLGYIEAIKKYEQALNANTRLDINTFEINKYYQLNVLLKTLDYKAKTYRKLYEKNHDIKNLKNSLSGYQELNEIIDVLRKNNNKYADKLASSERHKDIYEGNIQAKLLLFKTNRDSITLHETMYLSEKSKSNTMIELLNNSAAIQFTGLPSKLIEVEKELRIDNAFYQSQISKEYSNKTIDTTKVLSYQSKLFDITRRKDSLIKVFESHYPRYYKLKHQNNLISVLEIQKKLSNKTTLLEFFTSDNITYAFTVTKNTFSIKELSTPKLLKEVQEYRNSITSKNTKEYKKFAHQLYAELIEPIANSFAGDELIIVPDGPLWHVNFELLLTENDISNDPKELSYLLKNYAISYANSANLLFNPFKSEMQSKKRQECLAFSFSHDANIVNTSIMSLATLRDTGDDLPGTRKEIKAIANIIDGQYYYGPEAVEANFKKNANKYNILHLALHGEVDNERPENSKLYFTQSKDTIEDNLLYSHELFALNIPAELTVLSACNTGTGKIAKGEGIMSLGNAFQYAGTKSLLLTSWEVSDQTTPELMKYFYTNLKAGMNKAKALQQAKLQYLNTADTFTNDPFYWGGFYLVGDPTPMHFDNNTQLYWILGLGILAFLFLIVFWYRKNNTKR</sequence>
<dbReference type="SMART" id="SM00028">
    <property type="entry name" value="TPR"/>
    <property type="match status" value="10"/>
</dbReference>
<dbReference type="PANTHER" id="PTHR45641">
    <property type="entry name" value="TETRATRICOPEPTIDE REPEAT PROTEIN (AFU_ORTHOLOGUE AFUA_6G03870)"/>
    <property type="match status" value="1"/>
</dbReference>
<feature type="repeat" description="TPR" evidence="3">
    <location>
        <begin position="282"/>
        <end position="315"/>
    </location>
</feature>
<keyword evidence="4" id="KW-0812">Transmembrane</keyword>
<feature type="domain" description="CHAT" evidence="5">
    <location>
        <begin position="751"/>
        <end position="1046"/>
    </location>
</feature>
<dbReference type="Pfam" id="PF13374">
    <property type="entry name" value="TPR_10"/>
    <property type="match status" value="2"/>
</dbReference>
<dbReference type="PROSITE" id="PS50293">
    <property type="entry name" value="TPR_REGION"/>
    <property type="match status" value="2"/>
</dbReference>
<dbReference type="InterPro" id="IPR011990">
    <property type="entry name" value="TPR-like_helical_dom_sf"/>
</dbReference>
<feature type="repeat" description="TPR" evidence="3">
    <location>
        <begin position="324"/>
        <end position="357"/>
    </location>
</feature>
<evidence type="ECO:0000256" key="4">
    <source>
        <dbReference type="SAM" id="Phobius"/>
    </source>
</evidence>
<dbReference type="SMART" id="SM00671">
    <property type="entry name" value="SEL1"/>
    <property type="match status" value="5"/>
</dbReference>
<evidence type="ECO:0000259" key="5">
    <source>
        <dbReference type="Pfam" id="PF12770"/>
    </source>
</evidence>
<evidence type="ECO:0000256" key="3">
    <source>
        <dbReference type="PROSITE-ProRule" id="PRU00339"/>
    </source>
</evidence>
<keyword evidence="1" id="KW-0677">Repeat</keyword>
<feature type="transmembrane region" description="Helical" evidence="4">
    <location>
        <begin position="7"/>
        <end position="26"/>
    </location>
</feature>
<keyword evidence="4" id="KW-0472">Membrane</keyword>
<keyword evidence="7" id="KW-1185">Reference proteome</keyword>
<dbReference type="Pfam" id="PF12770">
    <property type="entry name" value="CHAT"/>
    <property type="match status" value="1"/>
</dbReference>
<feature type="repeat" description="TPR" evidence="3">
    <location>
        <begin position="116"/>
        <end position="149"/>
    </location>
</feature>
<dbReference type="Pfam" id="PF13424">
    <property type="entry name" value="TPR_12"/>
    <property type="match status" value="3"/>
</dbReference>
<dbReference type="RefSeq" id="WP_201920831.1">
    <property type="nucleotide sequence ID" value="NZ_BAABAX010000031.1"/>
</dbReference>
<accession>A0A937A537</accession>
<dbReference type="InterPro" id="IPR019734">
    <property type="entry name" value="TPR_rpt"/>
</dbReference>
<gene>
    <name evidence="6" type="ORF">JJQ60_13300</name>
</gene>
<feature type="repeat" description="TPR" evidence="3">
    <location>
        <begin position="158"/>
        <end position="191"/>
    </location>
</feature>
<dbReference type="PROSITE" id="PS51257">
    <property type="entry name" value="PROKAR_LIPOPROTEIN"/>
    <property type="match status" value="1"/>
</dbReference>
<organism evidence="6 7">
    <name type="scientific">Aquimarina mytili</name>
    <dbReference type="NCBI Taxonomy" id="874423"/>
    <lineage>
        <taxon>Bacteria</taxon>
        <taxon>Pseudomonadati</taxon>
        <taxon>Bacteroidota</taxon>
        <taxon>Flavobacteriia</taxon>
        <taxon>Flavobacteriales</taxon>
        <taxon>Flavobacteriaceae</taxon>
        <taxon>Aquimarina</taxon>
    </lineage>
</organism>
<evidence type="ECO:0000313" key="6">
    <source>
        <dbReference type="EMBL" id="MBL0684499.1"/>
    </source>
</evidence>
<dbReference type="InterPro" id="IPR024983">
    <property type="entry name" value="CHAT_dom"/>
</dbReference>
<dbReference type="Gene3D" id="1.25.40.10">
    <property type="entry name" value="Tetratricopeptide repeat domain"/>
    <property type="match status" value="3"/>
</dbReference>
<comment type="caution">
    <text evidence="6">The sequence shown here is derived from an EMBL/GenBank/DDBJ whole genome shotgun (WGS) entry which is preliminary data.</text>
</comment>
<dbReference type="AlphaFoldDB" id="A0A937A537"/>
<dbReference type="EMBL" id="JAERQJ010000005">
    <property type="protein sequence ID" value="MBL0684499.1"/>
    <property type="molecule type" value="Genomic_DNA"/>
</dbReference>
<proteinExistence type="predicted"/>
<dbReference type="PANTHER" id="PTHR45641:SF1">
    <property type="entry name" value="AAA+ ATPASE DOMAIN-CONTAINING PROTEIN"/>
    <property type="match status" value="1"/>
</dbReference>
<dbReference type="Proteomes" id="UP000651057">
    <property type="component" value="Unassembled WGS sequence"/>
</dbReference>
<dbReference type="PROSITE" id="PS50005">
    <property type="entry name" value="TPR"/>
    <property type="match status" value="6"/>
</dbReference>
<reference evidence="6" key="1">
    <citation type="submission" date="2021-01" db="EMBL/GenBank/DDBJ databases">
        <authorList>
            <person name="Zhong Y.L."/>
        </authorList>
    </citation>
    <scope>NUCLEOTIDE SEQUENCE</scope>
    <source>
        <strain evidence="6">KCTC 23302</strain>
    </source>
</reference>
<feature type="repeat" description="TPR" evidence="3">
    <location>
        <begin position="450"/>
        <end position="483"/>
    </location>
</feature>
<keyword evidence="2 3" id="KW-0802">TPR repeat</keyword>
<feature type="transmembrane region" description="Helical" evidence="4">
    <location>
        <begin position="1058"/>
        <end position="1077"/>
    </location>
</feature>
<keyword evidence="4" id="KW-1133">Transmembrane helix</keyword>
<dbReference type="SUPFAM" id="SSF48452">
    <property type="entry name" value="TPR-like"/>
    <property type="match status" value="3"/>
</dbReference>
<feature type="repeat" description="TPR" evidence="3">
    <location>
        <begin position="200"/>
        <end position="233"/>
    </location>
</feature>
<protein>
    <submittedName>
        <fullName evidence="6">CHAT domain-containing protein</fullName>
    </submittedName>
</protein>
<evidence type="ECO:0000313" key="7">
    <source>
        <dbReference type="Proteomes" id="UP000651057"/>
    </source>
</evidence>
<name>A0A937A537_9FLAO</name>
<evidence type="ECO:0000256" key="2">
    <source>
        <dbReference type="ARBA" id="ARBA00022803"/>
    </source>
</evidence>
<evidence type="ECO:0000256" key="1">
    <source>
        <dbReference type="ARBA" id="ARBA00022737"/>
    </source>
</evidence>